<dbReference type="KEGG" id="cceu:CBR64_18445"/>
<dbReference type="PANTHER" id="PTHR43046:SF16">
    <property type="entry name" value="ADP-RIBOSE PYROPHOSPHATASE YJHB-RELATED"/>
    <property type="match status" value="1"/>
</dbReference>
<evidence type="ECO:0000256" key="3">
    <source>
        <dbReference type="ARBA" id="ARBA00022801"/>
    </source>
</evidence>
<sequence length="164" mass="18471">MAEPWETTVTAFAMTRRDRKWLMIRHERLGVTRWELPGGHVERGETLEEAAARETAEETGVAIEVGRLVATCVHEWHERRRRKLVCFFDATAASSDVPRVPADEPHVLEAAWVDPFALDTVSPFIVPLIEQQLVGWPNAPISFVMTHRINGDGLWEPAPVVAEA</sequence>
<dbReference type="Pfam" id="PF00293">
    <property type="entry name" value="NUDIX"/>
    <property type="match status" value="1"/>
</dbReference>
<evidence type="ECO:0000256" key="4">
    <source>
        <dbReference type="RuleBase" id="RU003476"/>
    </source>
</evidence>
<dbReference type="InterPro" id="IPR015797">
    <property type="entry name" value="NUDIX_hydrolase-like_dom_sf"/>
</dbReference>
<dbReference type="EMBL" id="CP021383">
    <property type="protein sequence ID" value="ARU53120.1"/>
    <property type="molecule type" value="Genomic_DNA"/>
</dbReference>
<comment type="similarity">
    <text evidence="2 4">Belongs to the Nudix hydrolase family.</text>
</comment>
<evidence type="ECO:0000259" key="5">
    <source>
        <dbReference type="PROSITE" id="PS51462"/>
    </source>
</evidence>
<proteinExistence type="inferred from homology"/>
<dbReference type="GO" id="GO:0016787">
    <property type="term" value="F:hydrolase activity"/>
    <property type="evidence" value="ECO:0007669"/>
    <property type="project" value="UniProtKB-KW"/>
</dbReference>
<protein>
    <recommendedName>
        <fullName evidence="5">Nudix hydrolase domain-containing protein</fullName>
    </recommendedName>
</protein>
<feature type="domain" description="Nudix hydrolase" evidence="5">
    <location>
        <begin position="4"/>
        <end position="134"/>
    </location>
</feature>
<dbReference type="CDD" id="cd02883">
    <property type="entry name" value="NUDIX_Hydrolase"/>
    <property type="match status" value="1"/>
</dbReference>
<evidence type="ECO:0000256" key="1">
    <source>
        <dbReference type="ARBA" id="ARBA00001946"/>
    </source>
</evidence>
<gene>
    <name evidence="6" type="ORF">CBR64_18445</name>
</gene>
<evidence type="ECO:0000313" key="7">
    <source>
        <dbReference type="Proteomes" id="UP000196228"/>
    </source>
</evidence>
<dbReference type="InterPro" id="IPR020084">
    <property type="entry name" value="NUDIX_hydrolase_CS"/>
</dbReference>
<dbReference type="InterPro" id="IPR020476">
    <property type="entry name" value="Nudix_hydrolase"/>
</dbReference>
<dbReference type="Proteomes" id="UP000196228">
    <property type="component" value="Chromosome"/>
</dbReference>
<dbReference type="RefSeq" id="WP_279627868.1">
    <property type="nucleotide sequence ID" value="NZ_CP021383.1"/>
</dbReference>
<keyword evidence="3 4" id="KW-0378">Hydrolase</keyword>
<accession>A0A1Y0HYQ3</accession>
<evidence type="ECO:0000256" key="2">
    <source>
        <dbReference type="ARBA" id="ARBA00005582"/>
    </source>
</evidence>
<comment type="cofactor">
    <cofactor evidence="1">
        <name>Mg(2+)</name>
        <dbReference type="ChEBI" id="CHEBI:18420"/>
    </cofactor>
</comment>
<evidence type="ECO:0000313" key="6">
    <source>
        <dbReference type="EMBL" id="ARU53120.1"/>
    </source>
</evidence>
<dbReference type="PANTHER" id="PTHR43046">
    <property type="entry name" value="GDP-MANNOSE MANNOSYL HYDROLASE"/>
    <property type="match status" value="1"/>
</dbReference>
<name>A0A1Y0HYQ3_CELCE</name>
<dbReference type="Gene3D" id="3.90.79.10">
    <property type="entry name" value="Nucleoside Triphosphate Pyrophosphohydrolase"/>
    <property type="match status" value="1"/>
</dbReference>
<dbReference type="InterPro" id="IPR000086">
    <property type="entry name" value="NUDIX_hydrolase_dom"/>
</dbReference>
<dbReference type="PROSITE" id="PS51462">
    <property type="entry name" value="NUDIX"/>
    <property type="match status" value="1"/>
</dbReference>
<dbReference type="PROSITE" id="PS00893">
    <property type="entry name" value="NUDIX_BOX"/>
    <property type="match status" value="1"/>
</dbReference>
<reference evidence="6 7" key="1">
    <citation type="submission" date="2017-05" db="EMBL/GenBank/DDBJ databases">
        <authorList>
            <person name="Song R."/>
            <person name="Chenine A.L."/>
            <person name="Ruprecht R.M."/>
        </authorList>
    </citation>
    <scope>NUCLEOTIDE SEQUENCE [LARGE SCALE GENOMIC DNA]</scope>
    <source>
        <strain evidence="6 7">PSBB019</strain>
    </source>
</reference>
<dbReference type="SUPFAM" id="SSF55811">
    <property type="entry name" value="Nudix"/>
    <property type="match status" value="1"/>
</dbReference>
<organism evidence="6 7">
    <name type="scientific">Cellulosimicrobium cellulans</name>
    <name type="common">Arthrobacter luteus</name>
    <dbReference type="NCBI Taxonomy" id="1710"/>
    <lineage>
        <taxon>Bacteria</taxon>
        <taxon>Bacillati</taxon>
        <taxon>Actinomycetota</taxon>
        <taxon>Actinomycetes</taxon>
        <taxon>Micrococcales</taxon>
        <taxon>Promicromonosporaceae</taxon>
        <taxon>Cellulosimicrobium</taxon>
    </lineage>
</organism>
<dbReference type="PRINTS" id="PR00502">
    <property type="entry name" value="NUDIXFAMILY"/>
</dbReference>
<dbReference type="AlphaFoldDB" id="A0A1Y0HYQ3"/>